<dbReference type="InterPro" id="IPR027477">
    <property type="entry name" value="Succ_DH/fumarate_Rdtase_cat_sf"/>
</dbReference>
<gene>
    <name evidence="6" type="ORF">METZ01_LOCUS179780</name>
</gene>
<dbReference type="EMBL" id="UINC01035084">
    <property type="protein sequence ID" value="SVB26926.1"/>
    <property type="molecule type" value="Genomic_DNA"/>
</dbReference>
<dbReference type="Gene3D" id="3.50.50.60">
    <property type="entry name" value="FAD/NAD(P)-binding domain"/>
    <property type="match status" value="1"/>
</dbReference>
<dbReference type="GO" id="GO:0016491">
    <property type="term" value="F:oxidoreductase activity"/>
    <property type="evidence" value="ECO:0007669"/>
    <property type="project" value="UniProtKB-KW"/>
</dbReference>
<evidence type="ECO:0000256" key="3">
    <source>
        <dbReference type="ARBA" id="ARBA00022827"/>
    </source>
</evidence>
<evidence type="ECO:0000256" key="1">
    <source>
        <dbReference type="ARBA" id="ARBA00001974"/>
    </source>
</evidence>
<name>A0A382CLD5_9ZZZZ</name>
<feature type="domain" description="FAD-dependent oxidoreductase 2 FAD-binding" evidence="5">
    <location>
        <begin position="153"/>
        <end position="471"/>
    </location>
</feature>
<keyword evidence="2" id="KW-0285">Flavoprotein</keyword>
<dbReference type="InterPro" id="IPR036188">
    <property type="entry name" value="FAD/NAD-bd_sf"/>
</dbReference>
<keyword evidence="3" id="KW-0274">FAD</keyword>
<dbReference type="PANTHER" id="PTHR43400">
    <property type="entry name" value="FUMARATE REDUCTASE"/>
    <property type="match status" value="1"/>
</dbReference>
<dbReference type="InterPro" id="IPR050315">
    <property type="entry name" value="FAD-oxidoreductase_2"/>
</dbReference>
<reference evidence="6" key="1">
    <citation type="submission" date="2018-05" db="EMBL/GenBank/DDBJ databases">
        <authorList>
            <person name="Lanie J.A."/>
            <person name="Ng W.-L."/>
            <person name="Kazmierczak K.M."/>
            <person name="Andrzejewski T.M."/>
            <person name="Davidsen T.M."/>
            <person name="Wayne K.J."/>
            <person name="Tettelin H."/>
            <person name="Glass J.I."/>
            <person name="Rusch D."/>
            <person name="Podicherti R."/>
            <person name="Tsui H.-C.T."/>
            <person name="Winkler M.E."/>
        </authorList>
    </citation>
    <scope>NUCLEOTIDE SEQUENCE</scope>
</reference>
<proteinExistence type="predicted"/>
<dbReference type="NCBIfam" id="NF006130">
    <property type="entry name" value="PRK08274.1"/>
    <property type="match status" value="1"/>
</dbReference>
<accession>A0A382CLD5</accession>
<dbReference type="SUPFAM" id="SSF56425">
    <property type="entry name" value="Succinate dehydrogenase/fumarate reductase flavoprotein, catalytic domain"/>
    <property type="match status" value="1"/>
</dbReference>
<evidence type="ECO:0000256" key="4">
    <source>
        <dbReference type="ARBA" id="ARBA00023002"/>
    </source>
</evidence>
<organism evidence="6">
    <name type="scientific">marine metagenome</name>
    <dbReference type="NCBI Taxonomy" id="408172"/>
    <lineage>
        <taxon>unclassified sequences</taxon>
        <taxon>metagenomes</taxon>
        <taxon>ecological metagenomes</taxon>
    </lineage>
</organism>
<evidence type="ECO:0000313" key="6">
    <source>
        <dbReference type="EMBL" id="SVB26926.1"/>
    </source>
</evidence>
<keyword evidence="4" id="KW-0560">Oxidoreductase</keyword>
<evidence type="ECO:0000259" key="5">
    <source>
        <dbReference type="Pfam" id="PF00890"/>
    </source>
</evidence>
<feature type="domain" description="FAD-dependent oxidoreductase 2 FAD-binding" evidence="5">
    <location>
        <begin position="8"/>
        <end position="40"/>
    </location>
</feature>
<dbReference type="PANTHER" id="PTHR43400:SF7">
    <property type="entry name" value="FAD-DEPENDENT OXIDOREDUCTASE 2 FAD BINDING DOMAIN-CONTAINING PROTEIN"/>
    <property type="match status" value="1"/>
</dbReference>
<dbReference type="Gene3D" id="3.90.700.10">
    <property type="entry name" value="Succinate dehydrogenase/fumarate reductase flavoprotein, catalytic domain"/>
    <property type="match status" value="1"/>
</dbReference>
<dbReference type="AlphaFoldDB" id="A0A382CLD5"/>
<evidence type="ECO:0000256" key="2">
    <source>
        <dbReference type="ARBA" id="ARBA00022630"/>
    </source>
</evidence>
<dbReference type="InterPro" id="IPR003953">
    <property type="entry name" value="FAD-dep_OxRdtase_2_FAD-bd"/>
</dbReference>
<sequence length="495" mass="55104">MSDTNYADVIIVGTGNAGFAAAVSASENGSKVLMLEKASEDYMGGNSALTIHMRFAYNSFSDLLPLVKDKKQTYNKLYNKKLQELAEVVTGYTESDYLKDIIDVTDGKSDKILSKELVTNSLPTIKWMNKLGHLWSPTFDNPTSANVVSFNGKGYGLIQRWKKIALNKGINIKYNHQVIDLIKNKKDKISGVVAKTNNENKIYYANTVILACGSFESNAQMRAKYLGEQWRNVKLRGVPNNTGEGLEMAISHGAIPYDDWSTCHASPQDINRPDYDLPGENKSGDYWSRYAYPFSIMVNINGNRFIDEGETWRGLTYAKTGKAILEQENNMAFQLFDSKHIQAGVLKNYKKPTKYSAETLVDLANQIKIKDKKKFINNINKFNKAVQPGNYNPHKLDGKNIKNIYPLRSNWALPLNNPPYLAYPVICGMTFCYGGLKTTINGELINKNGDIIKGLYAVGEMIGGLWYNNYPSGSGMMAGAVFGKRAGTHASANTN</sequence>
<dbReference type="SUPFAM" id="SSF51905">
    <property type="entry name" value="FAD/NAD(P)-binding domain"/>
    <property type="match status" value="1"/>
</dbReference>
<dbReference type="Pfam" id="PF00890">
    <property type="entry name" value="FAD_binding_2"/>
    <property type="match status" value="2"/>
</dbReference>
<protein>
    <recommendedName>
        <fullName evidence="5">FAD-dependent oxidoreductase 2 FAD-binding domain-containing protein</fullName>
    </recommendedName>
</protein>
<comment type="cofactor">
    <cofactor evidence="1">
        <name>FAD</name>
        <dbReference type="ChEBI" id="CHEBI:57692"/>
    </cofactor>
</comment>